<organism evidence="2 3">
    <name type="scientific">Leadbettera azotonutricia (strain ATCC BAA-888 / DSM 13862 / ZAS-9)</name>
    <name type="common">Treponema azotonutricium</name>
    <dbReference type="NCBI Taxonomy" id="545695"/>
    <lineage>
        <taxon>Bacteria</taxon>
        <taxon>Pseudomonadati</taxon>
        <taxon>Spirochaetota</taxon>
        <taxon>Spirochaetia</taxon>
        <taxon>Spirochaetales</taxon>
        <taxon>Breznakiellaceae</taxon>
        <taxon>Leadbettera</taxon>
    </lineage>
</organism>
<feature type="transmembrane region" description="Helical" evidence="1">
    <location>
        <begin position="355"/>
        <end position="380"/>
    </location>
</feature>
<evidence type="ECO:0000313" key="3">
    <source>
        <dbReference type="Proteomes" id="UP000009222"/>
    </source>
</evidence>
<keyword evidence="1" id="KW-0812">Transmembrane</keyword>
<sequence>MENLNTALDILWTIKSVSLSINDKLTFKVLPDKVDAIKKYLKESNISVDDLSTTDEIKLNKSFYEQYNIQPYDSFNTFFNRFKTSDIGGRIIVILQEKDNDFVVFGKHGNPEAYFYPSGERDIKTPNYYYLTKIKEDFIPKIADYTDTAHTKYIFLSPECGKFELFYGVSPDKMETTKPLENIYTNIKDILTRPKGWEYIMKNRIIRSLEIIEQSGQRFYWLIDNLDQLIEATLRDYELFLTSHKHETIIEKYELEKDFFADKIRAILERISTNLLSIPITFSAALFGFREVTEKWLINIFLIALAVFVCFSCVIQGIFISELSVIKKEIYSKIDYFSRGLSFLRERFNVISRPLINKIIFLQILTIIVIVVFIGLYLLLANNYIDFSLVFSWLKRGTPVD</sequence>
<protein>
    <submittedName>
        <fullName evidence="2">Uncharacterized protein</fullName>
    </submittedName>
</protein>
<keyword evidence="3" id="KW-1185">Reference proteome</keyword>
<feature type="transmembrane region" description="Helical" evidence="1">
    <location>
        <begin position="296"/>
        <end position="320"/>
    </location>
</feature>
<gene>
    <name evidence="2" type="ordered locus">TREAZ_1934</name>
</gene>
<dbReference type="InParanoid" id="F5YAS0"/>
<proteinExistence type="predicted"/>
<accession>F5YAS0</accession>
<reference evidence="3" key="1">
    <citation type="submission" date="2009-12" db="EMBL/GenBank/DDBJ databases">
        <title>Complete sequence of Treponema azotonutricium strain ZAS-9.</title>
        <authorList>
            <person name="Tetu S.G."/>
            <person name="Matson E."/>
            <person name="Ren Q."/>
            <person name="Seshadri R."/>
            <person name="Elbourne L."/>
            <person name="Hassan K.A."/>
            <person name="Durkin A."/>
            <person name="Radune D."/>
            <person name="Mohamoud Y."/>
            <person name="Shay R."/>
            <person name="Jin S."/>
            <person name="Zhang X."/>
            <person name="Lucey K."/>
            <person name="Ballor N.R."/>
            <person name="Ottesen E."/>
            <person name="Rosenthal R."/>
            <person name="Allen A."/>
            <person name="Leadbetter J.R."/>
            <person name="Paulsen I.T."/>
        </authorList>
    </citation>
    <scope>NUCLEOTIDE SEQUENCE [LARGE SCALE GENOMIC DNA]</scope>
    <source>
        <strain evidence="3">ATCC BAA-888 / DSM 13862 / ZAS-9</strain>
    </source>
</reference>
<evidence type="ECO:0000256" key="1">
    <source>
        <dbReference type="SAM" id="Phobius"/>
    </source>
</evidence>
<dbReference type="KEGG" id="taz:TREAZ_1934"/>
<dbReference type="RefSeq" id="WP_015710102.1">
    <property type="nucleotide sequence ID" value="NC_015577.1"/>
</dbReference>
<dbReference type="EMBL" id="CP001841">
    <property type="protein sequence ID" value="AEF82868.1"/>
    <property type="molecule type" value="Genomic_DNA"/>
</dbReference>
<keyword evidence="1" id="KW-1133">Transmembrane helix</keyword>
<dbReference type="Proteomes" id="UP000009222">
    <property type="component" value="Chromosome"/>
</dbReference>
<dbReference type="HOGENOM" id="CLU_686838_0_0_12"/>
<feature type="transmembrane region" description="Helical" evidence="1">
    <location>
        <begin position="271"/>
        <end position="290"/>
    </location>
</feature>
<name>F5YAS0_LEAAZ</name>
<keyword evidence="1" id="KW-0472">Membrane</keyword>
<evidence type="ECO:0000313" key="2">
    <source>
        <dbReference type="EMBL" id="AEF82868.1"/>
    </source>
</evidence>
<dbReference type="AlphaFoldDB" id="F5YAS0"/>
<reference evidence="2 3" key="2">
    <citation type="journal article" date="2011" name="ISME J.">
        <title>RNA-seq reveals cooperative metabolic interactions between two termite-gut spirochete species in co-culture.</title>
        <authorList>
            <person name="Rosenthal A.Z."/>
            <person name="Matson E.G."/>
            <person name="Eldar A."/>
            <person name="Leadbetter J.R."/>
        </authorList>
    </citation>
    <scope>NUCLEOTIDE SEQUENCE [LARGE SCALE GENOMIC DNA]</scope>
    <source>
        <strain evidence="3">ATCC BAA-888 / DSM 13862 / ZAS-9</strain>
    </source>
</reference>